<dbReference type="Gene3D" id="1.10.940.10">
    <property type="entry name" value="NusB-like"/>
    <property type="match status" value="1"/>
</dbReference>
<dbReference type="AlphaFoldDB" id="A0A1N7EHR4"/>
<comment type="similarity">
    <text evidence="1 6">Belongs to the NusB family.</text>
</comment>
<dbReference type="EMBL" id="FTNT01000003">
    <property type="protein sequence ID" value="SIR87607.1"/>
    <property type="molecule type" value="Genomic_DNA"/>
</dbReference>
<dbReference type="GO" id="GO:0006353">
    <property type="term" value="P:DNA-templated transcription termination"/>
    <property type="evidence" value="ECO:0007669"/>
    <property type="project" value="UniProtKB-UniRule"/>
</dbReference>
<dbReference type="InterPro" id="IPR011605">
    <property type="entry name" value="NusB_fam"/>
</dbReference>
<dbReference type="SUPFAM" id="SSF48013">
    <property type="entry name" value="NusB-like"/>
    <property type="match status" value="1"/>
</dbReference>
<dbReference type="STRING" id="1344003.SAMN05445060_1326"/>
<keyword evidence="4 6" id="KW-0805">Transcription regulation</keyword>
<reference evidence="8 9" key="1">
    <citation type="submission" date="2017-01" db="EMBL/GenBank/DDBJ databases">
        <authorList>
            <person name="Mah S.A."/>
            <person name="Swanson W.J."/>
            <person name="Moy G.W."/>
            <person name="Vacquier V.D."/>
        </authorList>
    </citation>
    <scope>NUCLEOTIDE SEQUENCE [LARGE SCALE GENOMIC DNA]</scope>
    <source>
        <strain evidence="8 9">CPCC 203464</strain>
    </source>
</reference>
<keyword evidence="9" id="KW-1185">Reference proteome</keyword>
<dbReference type="GO" id="GO:0005829">
    <property type="term" value="C:cytosol"/>
    <property type="evidence" value="ECO:0007669"/>
    <property type="project" value="TreeGrafter"/>
</dbReference>
<comment type="function">
    <text evidence="6">Involved in transcription antitermination. Required for transcription of ribosomal RNA (rRNA) genes. Binds specifically to the boxA antiterminator sequence of the ribosomal RNA (rrn) operons.</text>
</comment>
<evidence type="ECO:0000313" key="9">
    <source>
        <dbReference type="Proteomes" id="UP000186218"/>
    </source>
</evidence>
<dbReference type="InterPro" id="IPR006027">
    <property type="entry name" value="NusB_RsmB_TIM44"/>
</dbReference>
<name>A0A1N7EHR4_9NOCA</name>
<dbReference type="PANTHER" id="PTHR11078:SF3">
    <property type="entry name" value="ANTITERMINATION NUSB DOMAIN-CONTAINING PROTEIN"/>
    <property type="match status" value="1"/>
</dbReference>
<dbReference type="InterPro" id="IPR035926">
    <property type="entry name" value="NusB-like_sf"/>
</dbReference>
<accession>A0A1N7EHR4</accession>
<dbReference type="GO" id="GO:0003723">
    <property type="term" value="F:RNA binding"/>
    <property type="evidence" value="ECO:0007669"/>
    <property type="project" value="UniProtKB-UniRule"/>
</dbReference>
<evidence type="ECO:0000256" key="3">
    <source>
        <dbReference type="ARBA" id="ARBA00022884"/>
    </source>
</evidence>
<keyword evidence="3 6" id="KW-0694">RNA-binding</keyword>
<evidence type="ECO:0000256" key="4">
    <source>
        <dbReference type="ARBA" id="ARBA00023015"/>
    </source>
</evidence>
<evidence type="ECO:0000256" key="2">
    <source>
        <dbReference type="ARBA" id="ARBA00022814"/>
    </source>
</evidence>
<organism evidence="8 9">
    <name type="scientific">Williamsia sterculiae</name>
    <dbReference type="NCBI Taxonomy" id="1344003"/>
    <lineage>
        <taxon>Bacteria</taxon>
        <taxon>Bacillati</taxon>
        <taxon>Actinomycetota</taxon>
        <taxon>Actinomycetes</taxon>
        <taxon>Mycobacteriales</taxon>
        <taxon>Nocardiaceae</taxon>
        <taxon>Williamsia</taxon>
    </lineage>
</organism>
<dbReference type="Pfam" id="PF01029">
    <property type="entry name" value="NusB"/>
    <property type="match status" value="1"/>
</dbReference>
<gene>
    <name evidence="6" type="primary">nusB</name>
    <name evidence="8" type="ORF">SAMN05445060_1326</name>
</gene>
<keyword evidence="2 6" id="KW-0889">Transcription antitermination</keyword>
<dbReference type="NCBIfam" id="TIGR01951">
    <property type="entry name" value="nusB"/>
    <property type="match status" value="1"/>
</dbReference>
<protein>
    <recommendedName>
        <fullName evidence="6">Transcription antitermination protein NusB</fullName>
    </recommendedName>
    <alternativeName>
        <fullName evidence="6">Antitermination factor NusB</fullName>
    </alternativeName>
</protein>
<dbReference type="OrthoDB" id="3528057at2"/>
<keyword evidence="5 6" id="KW-0804">Transcription</keyword>
<dbReference type="RefSeq" id="WP_076477742.1">
    <property type="nucleotide sequence ID" value="NZ_FTNT01000003.1"/>
</dbReference>
<sequence>MKKPGTRHRARKRAVDLLFEAEAKGVSAAELVVQRREYVREDESIGVINDYTATVIDGITADSAQVDAVIESHLTDWKLSRLPAVDRAILRLATWEMFNSLDVDPMVAVDEAIQLARELSTDESPAFVNGVLGRIVELAPQVRAAQAAQPAARPAVEPHASE</sequence>
<dbReference type="HAMAP" id="MF_00073">
    <property type="entry name" value="NusB"/>
    <property type="match status" value="1"/>
</dbReference>
<proteinExistence type="inferred from homology"/>
<evidence type="ECO:0000256" key="5">
    <source>
        <dbReference type="ARBA" id="ARBA00023163"/>
    </source>
</evidence>
<dbReference type="PANTHER" id="PTHR11078">
    <property type="entry name" value="N UTILIZATION SUBSTANCE PROTEIN B-RELATED"/>
    <property type="match status" value="1"/>
</dbReference>
<dbReference type="GO" id="GO:0031564">
    <property type="term" value="P:transcription antitermination"/>
    <property type="evidence" value="ECO:0007669"/>
    <property type="project" value="UniProtKB-KW"/>
</dbReference>
<feature type="domain" description="NusB/RsmB/TIM44" evidence="7">
    <location>
        <begin position="8"/>
        <end position="136"/>
    </location>
</feature>
<evidence type="ECO:0000256" key="1">
    <source>
        <dbReference type="ARBA" id="ARBA00005952"/>
    </source>
</evidence>
<evidence type="ECO:0000313" key="8">
    <source>
        <dbReference type="EMBL" id="SIR87607.1"/>
    </source>
</evidence>
<evidence type="ECO:0000259" key="7">
    <source>
        <dbReference type="Pfam" id="PF01029"/>
    </source>
</evidence>
<dbReference type="Proteomes" id="UP000186218">
    <property type="component" value="Unassembled WGS sequence"/>
</dbReference>
<evidence type="ECO:0000256" key="6">
    <source>
        <dbReference type="HAMAP-Rule" id="MF_00073"/>
    </source>
</evidence>